<reference evidence="2 3" key="1">
    <citation type="submission" date="2018-12" db="EMBL/GenBank/DDBJ databases">
        <authorList>
            <consortium name="Pathogen Informatics"/>
        </authorList>
    </citation>
    <scope>NUCLEOTIDE SEQUENCE [LARGE SCALE GENOMIC DNA]</scope>
    <source>
        <strain evidence="2 3">NCTC11636</strain>
    </source>
</reference>
<feature type="transmembrane region" description="Helical" evidence="1">
    <location>
        <begin position="204"/>
        <end position="227"/>
    </location>
</feature>
<dbReference type="AlphaFoldDB" id="A0A3S5EGW1"/>
<keyword evidence="3" id="KW-1185">Reference proteome</keyword>
<evidence type="ECO:0000313" key="2">
    <source>
        <dbReference type="EMBL" id="VEG25986.1"/>
    </source>
</evidence>
<accession>A0A3S5EGW1</accession>
<evidence type="ECO:0000313" key="3">
    <source>
        <dbReference type="Proteomes" id="UP000266895"/>
    </source>
</evidence>
<organism evidence="2 3">
    <name type="scientific">Actinomyces howellii</name>
    <dbReference type="NCBI Taxonomy" id="52771"/>
    <lineage>
        <taxon>Bacteria</taxon>
        <taxon>Bacillati</taxon>
        <taxon>Actinomycetota</taxon>
        <taxon>Actinomycetes</taxon>
        <taxon>Actinomycetales</taxon>
        <taxon>Actinomycetaceae</taxon>
        <taxon>Actinomyces</taxon>
    </lineage>
</organism>
<protein>
    <recommendedName>
        <fullName evidence="4">DNA-directed RNA polymerase II</fullName>
    </recommendedName>
</protein>
<sequence length="243" mass="24778">MARREGLASRLLVVAVVLMVAAPGLIHPPAAAVVTTGESTTGTASTVSPSTVAVGGTLTFTLSGFPQGATVQILIDDGALVLEDGSAAGRGVLAVLEVGEDGTASGAVEIPEDVGKGVHWLRFSVTAGPDVPTSKVRTADYTNKSPYFTVGDVTVIGGGSTVAPPSSAATPTAQTTYGGTRLLPAVPDQDDPQSRAVEVRSQSFPFIGTGVMALAVLLCVLAAVVVFNRWRLDRHRSGTERLA</sequence>
<dbReference type="KEGG" id="ahw:NCTC11636_00293"/>
<keyword evidence="1" id="KW-0472">Membrane</keyword>
<keyword evidence="1" id="KW-1133">Transmembrane helix</keyword>
<proteinExistence type="predicted"/>
<evidence type="ECO:0000256" key="1">
    <source>
        <dbReference type="SAM" id="Phobius"/>
    </source>
</evidence>
<name>A0A3S5EGW1_9ACTO</name>
<dbReference type="EMBL" id="LR134350">
    <property type="protein sequence ID" value="VEG25986.1"/>
    <property type="molecule type" value="Genomic_DNA"/>
</dbReference>
<dbReference type="Proteomes" id="UP000266895">
    <property type="component" value="Chromosome"/>
</dbReference>
<gene>
    <name evidence="2" type="ORF">NCTC11636_00293</name>
</gene>
<dbReference type="RefSeq" id="WP_232009824.1">
    <property type="nucleotide sequence ID" value="NZ_LR134350.1"/>
</dbReference>
<evidence type="ECO:0008006" key="4">
    <source>
        <dbReference type="Google" id="ProtNLM"/>
    </source>
</evidence>
<keyword evidence="1" id="KW-0812">Transmembrane</keyword>